<feature type="domain" description="Metallo-beta-lactamase" evidence="5">
    <location>
        <begin position="37"/>
        <end position="202"/>
    </location>
</feature>
<keyword evidence="7" id="KW-1185">Reference proteome</keyword>
<dbReference type="GO" id="GO:0016787">
    <property type="term" value="F:hydrolase activity"/>
    <property type="evidence" value="ECO:0007669"/>
    <property type="project" value="UniProtKB-KW"/>
</dbReference>
<proteinExistence type="predicted"/>
<dbReference type="Gene3D" id="3.60.15.10">
    <property type="entry name" value="Ribonuclease Z/Hydroxyacylglutathione hydrolase-like"/>
    <property type="match status" value="1"/>
</dbReference>
<keyword evidence="2" id="KW-0479">Metal-binding</keyword>
<organism evidence="6 7">
    <name type="scientific">Fulvimarina pelagi HTCC2506</name>
    <dbReference type="NCBI Taxonomy" id="314231"/>
    <lineage>
        <taxon>Bacteria</taxon>
        <taxon>Pseudomonadati</taxon>
        <taxon>Pseudomonadota</taxon>
        <taxon>Alphaproteobacteria</taxon>
        <taxon>Hyphomicrobiales</taxon>
        <taxon>Aurantimonadaceae</taxon>
        <taxon>Fulvimarina</taxon>
    </lineage>
</organism>
<name>Q0G3G4_9HYPH</name>
<dbReference type="STRING" id="217511.GCA_001463845_02778"/>
<evidence type="ECO:0000256" key="4">
    <source>
        <dbReference type="ARBA" id="ARBA00022833"/>
    </source>
</evidence>
<dbReference type="GO" id="GO:0046872">
    <property type="term" value="F:metal ion binding"/>
    <property type="evidence" value="ECO:0007669"/>
    <property type="project" value="UniProtKB-KW"/>
</dbReference>
<evidence type="ECO:0000259" key="5">
    <source>
        <dbReference type="SMART" id="SM00849"/>
    </source>
</evidence>
<dbReference type="InterPro" id="IPR001279">
    <property type="entry name" value="Metallo-B-lactamas"/>
</dbReference>
<dbReference type="PANTHER" id="PTHR46233">
    <property type="entry name" value="HYDROXYACYLGLUTATHIONE HYDROLASE GLOC"/>
    <property type="match status" value="1"/>
</dbReference>
<evidence type="ECO:0000313" key="6">
    <source>
        <dbReference type="EMBL" id="EAU41867.1"/>
    </source>
</evidence>
<dbReference type="AlphaFoldDB" id="Q0G3G4"/>
<keyword evidence="4" id="KW-0862">Zinc</keyword>
<comment type="cofactor">
    <cofactor evidence="1">
        <name>Zn(2+)</name>
        <dbReference type="ChEBI" id="CHEBI:29105"/>
    </cofactor>
</comment>
<dbReference type="CDD" id="cd16275">
    <property type="entry name" value="BaeB-like_MBL-fold"/>
    <property type="match status" value="1"/>
</dbReference>
<dbReference type="SUPFAM" id="SSF56281">
    <property type="entry name" value="Metallo-hydrolase/oxidoreductase"/>
    <property type="match status" value="1"/>
</dbReference>
<evidence type="ECO:0000256" key="3">
    <source>
        <dbReference type="ARBA" id="ARBA00022801"/>
    </source>
</evidence>
<dbReference type="Pfam" id="PF00753">
    <property type="entry name" value="Lactamase_B"/>
    <property type="match status" value="1"/>
</dbReference>
<gene>
    <name evidence="6" type="ORF">FP2506_15579</name>
</gene>
<evidence type="ECO:0000256" key="1">
    <source>
        <dbReference type="ARBA" id="ARBA00001947"/>
    </source>
</evidence>
<dbReference type="SMART" id="SM00849">
    <property type="entry name" value="Lactamase_B"/>
    <property type="match status" value="1"/>
</dbReference>
<dbReference type="eggNOG" id="COG0491">
    <property type="taxonomic scope" value="Bacteria"/>
</dbReference>
<dbReference type="EMBL" id="AATP01000002">
    <property type="protein sequence ID" value="EAU41867.1"/>
    <property type="molecule type" value="Genomic_DNA"/>
</dbReference>
<dbReference type="InterPro" id="IPR036866">
    <property type="entry name" value="RibonucZ/Hydroxyglut_hydro"/>
</dbReference>
<sequence>MLDPSAIGDFEAASPNESGPGPGLTLFAMKAGRTGFANYAYIVADFSTGDAVVIDPGWEAEFLLSSLAAFRLRLAGICLTHGHRDHWMAAPAIARATGCPVHMSRLDADHFGFASNGLRPLEAPVALAFGSIGIEALETPGHTAGSISYRIGACLFSGDTLFSEGCGLSDPRNGGGDSGALFRSLDALRRTLPAECRIYPGHRYRQPIGRTFAALQRGNVYLKFRELEAFAGFCKRPARARQAPPAIGSVPDMTPELVTLHDPEKLCRKTEREIRHVSVEDGSTLRCAS</sequence>
<dbReference type="RefSeq" id="WP_007068240.1">
    <property type="nucleotide sequence ID" value="NZ_DS022272.1"/>
</dbReference>
<accession>Q0G3G4</accession>
<evidence type="ECO:0000313" key="7">
    <source>
        <dbReference type="Proteomes" id="UP000004310"/>
    </source>
</evidence>
<reference evidence="6 7" key="1">
    <citation type="journal article" date="2010" name="J. Bacteriol.">
        <title>Genome sequence of Fulvimarina pelagi HTCC2506T, a Mn(II)-oxidizing alphaproteobacterium possessing an aerobic anoxygenic photosynthetic gene cluster and Xanthorhodopsin.</title>
        <authorList>
            <person name="Kang I."/>
            <person name="Oh H.M."/>
            <person name="Lim S.I."/>
            <person name="Ferriera S."/>
            <person name="Giovannoni S.J."/>
            <person name="Cho J.C."/>
        </authorList>
    </citation>
    <scope>NUCLEOTIDE SEQUENCE [LARGE SCALE GENOMIC DNA]</scope>
    <source>
        <strain evidence="6 7">HTCC2506</strain>
    </source>
</reference>
<protein>
    <recommendedName>
        <fullName evidence="5">Metallo-beta-lactamase domain-containing protein</fullName>
    </recommendedName>
</protein>
<dbReference type="PANTHER" id="PTHR46233:SF3">
    <property type="entry name" value="HYDROXYACYLGLUTATHIONE HYDROLASE GLOC"/>
    <property type="match status" value="1"/>
</dbReference>
<evidence type="ECO:0000256" key="2">
    <source>
        <dbReference type="ARBA" id="ARBA00022723"/>
    </source>
</evidence>
<dbReference type="HOGENOM" id="CLU_030571_5_3_5"/>
<dbReference type="Proteomes" id="UP000004310">
    <property type="component" value="Unassembled WGS sequence"/>
</dbReference>
<comment type="caution">
    <text evidence="6">The sequence shown here is derived from an EMBL/GenBank/DDBJ whole genome shotgun (WGS) entry which is preliminary data.</text>
</comment>
<keyword evidence="3" id="KW-0378">Hydrolase</keyword>
<dbReference type="InterPro" id="IPR051453">
    <property type="entry name" value="MBL_Glyoxalase_II"/>
</dbReference>